<keyword evidence="6 13" id="KW-0520">NAD</keyword>
<comment type="cofactor">
    <cofactor evidence="13">
        <name>NAD(+)</name>
        <dbReference type="ChEBI" id="CHEBI:57540"/>
    </cofactor>
    <text evidence="13">Binds 1 NAD(+) per subunit.</text>
</comment>
<comment type="similarity">
    <text evidence="2 13">Belongs to the glycosyl hydrolase 4 family.</text>
</comment>
<dbReference type="InterPro" id="IPR015955">
    <property type="entry name" value="Lactate_DH/Glyco_Ohase_4_C"/>
</dbReference>
<evidence type="ECO:0000256" key="11">
    <source>
        <dbReference type="PIRSR" id="PIRSR601088-3"/>
    </source>
</evidence>
<dbReference type="GO" id="GO:0046872">
    <property type="term" value="F:metal ion binding"/>
    <property type="evidence" value="ECO:0007669"/>
    <property type="project" value="UniProtKB-KW"/>
</dbReference>
<keyword evidence="11" id="KW-0408">Iron</keyword>
<feature type="binding site" evidence="10">
    <location>
        <position position="147"/>
    </location>
    <ligand>
        <name>substrate</name>
    </ligand>
</feature>
<dbReference type="EMBL" id="QSJW01000001">
    <property type="protein sequence ID" value="RHE15815.1"/>
    <property type="molecule type" value="Genomic_DNA"/>
</dbReference>
<evidence type="ECO:0000313" key="15">
    <source>
        <dbReference type="EMBL" id="RGR51294.1"/>
    </source>
</evidence>
<organism evidence="15 18">
    <name type="scientific">Blautia obeum</name>
    <dbReference type="NCBI Taxonomy" id="40520"/>
    <lineage>
        <taxon>Bacteria</taxon>
        <taxon>Bacillati</taxon>
        <taxon>Bacillota</taxon>
        <taxon>Clostridia</taxon>
        <taxon>Lachnospirales</taxon>
        <taxon>Lachnospiraceae</taxon>
        <taxon>Blautia</taxon>
    </lineage>
</organism>
<evidence type="ECO:0000256" key="9">
    <source>
        <dbReference type="ARBA" id="ARBA00023295"/>
    </source>
</evidence>
<evidence type="ECO:0000256" key="8">
    <source>
        <dbReference type="ARBA" id="ARBA00023277"/>
    </source>
</evidence>
<dbReference type="AlphaFoldDB" id="A0A396FUM2"/>
<proteinExistence type="inferred from homology"/>
<evidence type="ECO:0000313" key="16">
    <source>
        <dbReference type="EMBL" id="RHE15815.1"/>
    </source>
</evidence>
<keyword evidence="9 13" id="KW-0326">Glycosidase</keyword>
<evidence type="ECO:0000256" key="4">
    <source>
        <dbReference type="ARBA" id="ARBA00022723"/>
    </source>
</evidence>
<reference evidence="17 18" key="1">
    <citation type="submission" date="2018-08" db="EMBL/GenBank/DDBJ databases">
        <title>A genome reference for cultivated species of the human gut microbiota.</title>
        <authorList>
            <person name="Zou Y."/>
            <person name="Xue W."/>
            <person name="Luo G."/>
        </authorList>
    </citation>
    <scope>NUCLEOTIDE SEQUENCE [LARGE SCALE GENOMIC DNA]</scope>
    <source>
        <strain evidence="15 18">AF25-21</strain>
        <strain evidence="16 17">AM29-25AC</strain>
    </source>
</reference>
<dbReference type="EMBL" id="QRUH01000001">
    <property type="protein sequence ID" value="RGR51294.1"/>
    <property type="molecule type" value="Genomic_DNA"/>
</dbReference>
<evidence type="ECO:0000256" key="7">
    <source>
        <dbReference type="ARBA" id="ARBA00023211"/>
    </source>
</evidence>
<keyword evidence="11" id="KW-0170">Cobalt</keyword>
<keyword evidence="7 11" id="KW-0464">Manganese</keyword>
<comment type="caution">
    <text evidence="15">The sequence shown here is derived from an EMBL/GenBank/DDBJ whole genome shotgun (WGS) entry which is preliminary data.</text>
</comment>
<evidence type="ECO:0000256" key="6">
    <source>
        <dbReference type="ARBA" id="ARBA00023027"/>
    </source>
</evidence>
<dbReference type="PANTHER" id="PTHR32092">
    <property type="entry name" value="6-PHOSPHO-BETA-GLUCOSIDASE-RELATED"/>
    <property type="match status" value="1"/>
</dbReference>
<feature type="binding site" evidence="11">
    <location>
        <position position="198"/>
    </location>
    <ligand>
        <name>Mn(2+)</name>
        <dbReference type="ChEBI" id="CHEBI:29035"/>
    </ligand>
</feature>
<evidence type="ECO:0000256" key="1">
    <source>
        <dbReference type="ARBA" id="ARBA00001936"/>
    </source>
</evidence>
<dbReference type="RefSeq" id="WP_117638376.1">
    <property type="nucleotide sequence ID" value="NZ_JAQDKV010000002.1"/>
</dbReference>
<accession>A0A396FUM2</accession>
<dbReference type="InterPro" id="IPR001088">
    <property type="entry name" value="Glyco_hydro_4"/>
</dbReference>
<comment type="cofactor">
    <cofactor evidence="1">
        <name>Mn(2+)</name>
        <dbReference type="ChEBI" id="CHEBI:29035"/>
    </cofactor>
</comment>
<protein>
    <submittedName>
        <fullName evidence="15">Alpha-galactosidase</fullName>
        <ecNumber evidence="15">3.2.1.22</ecNumber>
    </submittedName>
</protein>
<dbReference type="Pfam" id="PF11975">
    <property type="entry name" value="Glyco_hydro_4C"/>
    <property type="match status" value="1"/>
</dbReference>
<evidence type="ECO:0000313" key="17">
    <source>
        <dbReference type="Proteomes" id="UP000284644"/>
    </source>
</evidence>
<evidence type="ECO:0000256" key="2">
    <source>
        <dbReference type="ARBA" id="ARBA00010141"/>
    </source>
</evidence>
<dbReference type="GO" id="GO:0004557">
    <property type="term" value="F:alpha-galactosidase activity"/>
    <property type="evidence" value="ECO:0007669"/>
    <property type="project" value="UniProtKB-EC"/>
</dbReference>
<evidence type="ECO:0000256" key="5">
    <source>
        <dbReference type="ARBA" id="ARBA00022801"/>
    </source>
</evidence>
<evidence type="ECO:0000256" key="10">
    <source>
        <dbReference type="PIRSR" id="PIRSR601088-2"/>
    </source>
</evidence>
<dbReference type="SUPFAM" id="SSF51735">
    <property type="entry name" value="NAD(P)-binding Rossmann-fold domains"/>
    <property type="match status" value="1"/>
</dbReference>
<dbReference type="CDD" id="cd05297">
    <property type="entry name" value="GH4_alpha_glucosidase_galactosidase"/>
    <property type="match status" value="1"/>
</dbReference>
<evidence type="ECO:0000256" key="3">
    <source>
        <dbReference type="ARBA" id="ARBA00011881"/>
    </source>
</evidence>
<dbReference type="InterPro" id="IPR022616">
    <property type="entry name" value="Glyco_hydro_4_C"/>
</dbReference>
<dbReference type="NCBIfam" id="NF011657">
    <property type="entry name" value="PRK15076.1"/>
    <property type="match status" value="1"/>
</dbReference>
<comment type="subunit">
    <text evidence="3">Homotetramer.</text>
</comment>
<keyword evidence="4 11" id="KW-0479">Metal-binding</keyword>
<keyword evidence="8" id="KW-0119">Carbohydrate metabolism</keyword>
<dbReference type="EC" id="3.2.1.22" evidence="15"/>
<dbReference type="SUPFAM" id="SSF56327">
    <property type="entry name" value="LDH C-terminal domain-like"/>
    <property type="match status" value="1"/>
</dbReference>
<keyword evidence="5 13" id="KW-0378">Hydrolase</keyword>
<dbReference type="InterPro" id="IPR036291">
    <property type="entry name" value="NAD(P)-bd_dom_sf"/>
</dbReference>
<feature type="site" description="Increases basicity of active site Tyr" evidence="12">
    <location>
        <position position="109"/>
    </location>
</feature>
<dbReference type="Pfam" id="PF02056">
    <property type="entry name" value="Glyco_hydro_4"/>
    <property type="match status" value="1"/>
</dbReference>
<feature type="binding site" evidence="11">
    <location>
        <position position="168"/>
    </location>
    <ligand>
        <name>Mn(2+)</name>
        <dbReference type="ChEBI" id="CHEBI:29035"/>
    </ligand>
</feature>
<name>A0A396FUM2_9FIRM</name>
<dbReference type="GO" id="GO:0005975">
    <property type="term" value="P:carbohydrate metabolic process"/>
    <property type="evidence" value="ECO:0007669"/>
    <property type="project" value="InterPro"/>
</dbReference>
<evidence type="ECO:0000256" key="12">
    <source>
        <dbReference type="PIRSR" id="PIRSR601088-4"/>
    </source>
</evidence>
<dbReference type="Proteomes" id="UP000284644">
    <property type="component" value="Unassembled WGS sequence"/>
</dbReference>
<evidence type="ECO:0000259" key="14">
    <source>
        <dbReference type="Pfam" id="PF11975"/>
    </source>
</evidence>
<dbReference type="InterPro" id="IPR053715">
    <property type="entry name" value="GH4_Enzyme_sf"/>
</dbReference>
<dbReference type="PRINTS" id="PR00732">
    <property type="entry name" value="GLHYDRLASE4"/>
</dbReference>
<dbReference type="PANTHER" id="PTHR32092:SF6">
    <property type="entry name" value="ALPHA-GALACTOSIDASE"/>
    <property type="match status" value="1"/>
</dbReference>
<sequence length="471" mass="53086">MSKVAIIGAGSLVFTKQFLNDLFATPCMAGSSYYLMGPTMWKLEKMKQYADQIIEKNNIDANIVCTTDRREALKDADFIILIFYIGGTRAYAHDIEIPLKYGVKQCIGDSMGPGGMFSLFREVPIMLEIGKEVEELCPNAYVLNYVNPMGAMCTALNRGTNLKVVGLCHGVQTTMDLIAAYTGVAKDEIDYVNAGINHMDWFLKLEHNGKDLYPILKANMEKPEYYKNEKVRGEVMRQCGYFMTESTGHLSEYLPWFRKNQMALDKYCDEPMFGGETGAYLKFKKMIQEKFKNTDVLSIESGELEPRSKEYCSYIIEAIKTGKPFKFSGNVPNHGYITNLPFDATVEVPVFADKEGYHPTFIGKLPKQCAAMNMTNIMVQDMAADAAITGDIEKAFWAIAMDPLTSAVLTLKEIRDMVYEMFEAEAEWLPQFDLSKLRKVDDIEIPKDVVPVEVPEDPALAINERYKVLGS</sequence>
<gene>
    <name evidence="16" type="ORF">DW767_01280</name>
    <name evidence="15" type="ORF">DWY46_01385</name>
</gene>
<dbReference type="Gene3D" id="3.90.1820.10">
    <property type="entry name" value="AglA-like glucosidase"/>
    <property type="match status" value="1"/>
</dbReference>
<feature type="domain" description="Glycosyl hydrolase family 4 C-terminal" evidence="14">
    <location>
        <begin position="194"/>
        <end position="405"/>
    </location>
</feature>
<keyword evidence="11" id="KW-0533">Nickel</keyword>
<evidence type="ECO:0000313" key="18">
    <source>
        <dbReference type="Proteomes" id="UP000285839"/>
    </source>
</evidence>
<dbReference type="GO" id="GO:0016616">
    <property type="term" value="F:oxidoreductase activity, acting on the CH-OH group of donors, NAD or NADP as acceptor"/>
    <property type="evidence" value="ECO:0007669"/>
    <property type="project" value="InterPro"/>
</dbReference>
<dbReference type="Proteomes" id="UP000285839">
    <property type="component" value="Unassembled WGS sequence"/>
</dbReference>
<evidence type="ECO:0000256" key="13">
    <source>
        <dbReference type="RuleBase" id="RU361152"/>
    </source>
</evidence>